<feature type="compositionally biased region" description="Polar residues" evidence="1">
    <location>
        <begin position="68"/>
        <end position="78"/>
    </location>
</feature>
<sequence length="441" mass="50610">MADKIKKFFAKKKVDAKFKLAGPGHRLDSSSSSSVNIPSKVKSDYKTPSKQEPSEARRQAAEAALLRVQSQQRKQNPAFNTSLAAIQAQVKKELDAENKQKQPSVASKPTESEPIASSHLAVKGVYFRCPIINDEILTKEEWRGKIKEFLFNQLEEERGLTACLIINSCNYNKTKVKEGIEILSKYLDNIINNPEEVKYHKIRCSNNTFKEKVTPLLGATELLHAAGFQIKELEHNGNKEDFWVFEKENVEGIETLEFLKDALNSEDRIELELDRNLQVLSPAQAARRVELPPDFYALTADELKREMQLRTEAMEKQMQLRTKAMREKDESKEIRKYKFTLIRVRFPDGLYLQGTFSVYEKFEEAVNFVKENLENSDAPFILTSPTGQKFEESDYSSTFFQLKLVPAVILTFQWDPLIANQMAKISNTFLKPEIMMLMQSM</sequence>
<proteinExistence type="predicted"/>
<dbReference type="PANTHER" id="PTHR23153">
    <property type="entry name" value="UBX-RELATED"/>
    <property type="match status" value="1"/>
</dbReference>
<dbReference type="Proteomes" id="UP000192223">
    <property type="component" value="Unplaced"/>
</dbReference>
<dbReference type="SMART" id="SM00580">
    <property type="entry name" value="PUG"/>
    <property type="match status" value="1"/>
</dbReference>
<dbReference type="CTD" id="37148"/>
<keyword evidence="3" id="KW-1185">Reference proteome</keyword>
<dbReference type="GO" id="GO:0005737">
    <property type="term" value="C:cytoplasm"/>
    <property type="evidence" value="ECO:0007669"/>
    <property type="project" value="TreeGrafter"/>
</dbReference>
<dbReference type="InterPro" id="IPR018997">
    <property type="entry name" value="PUB_domain"/>
</dbReference>
<feature type="region of interest" description="Disordered" evidence="1">
    <location>
        <begin position="94"/>
        <end position="113"/>
    </location>
</feature>
<evidence type="ECO:0000256" key="1">
    <source>
        <dbReference type="SAM" id="MobiDB-lite"/>
    </source>
</evidence>
<dbReference type="STRING" id="224129.A0A1W4WU52"/>
<dbReference type="PANTHER" id="PTHR23153:SF38">
    <property type="entry name" value="UBX DOMAIN-CONTAINING PROTEIN 6"/>
    <property type="match status" value="1"/>
</dbReference>
<reference evidence="4" key="1">
    <citation type="submission" date="2025-08" db="UniProtKB">
        <authorList>
            <consortium name="RefSeq"/>
        </authorList>
    </citation>
    <scope>IDENTIFICATION</scope>
    <source>
        <tissue evidence="4">Entire body</tissue>
    </source>
</reference>
<dbReference type="InterPro" id="IPR042774">
    <property type="entry name" value="UBXN6_PUB"/>
</dbReference>
<evidence type="ECO:0000313" key="4">
    <source>
        <dbReference type="RefSeq" id="XP_018324026.1"/>
    </source>
</evidence>
<dbReference type="InterPro" id="IPR029071">
    <property type="entry name" value="Ubiquitin-like_domsf"/>
</dbReference>
<dbReference type="SUPFAM" id="SSF143503">
    <property type="entry name" value="PUG domain-like"/>
    <property type="match status" value="1"/>
</dbReference>
<feature type="domain" description="UBX" evidence="2">
    <location>
        <begin position="335"/>
        <end position="412"/>
    </location>
</feature>
<gene>
    <name evidence="4" type="primary">LOC108736191</name>
</gene>
<dbReference type="Gene3D" id="1.20.58.2190">
    <property type="match status" value="1"/>
</dbReference>
<dbReference type="Pfam" id="PF09409">
    <property type="entry name" value="PUB"/>
    <property type="match status" value="1"/>
</dbReference>
<name>A0A1W4WU52_AGRPL</name>
<dbReference type="FunCoup" id="A0A1W4WU52">
    <property type="interactions" value="1581"/>
</dbReference>
<dbReference type="SUPFAM" id="SSF54236">
    <property type="entry name" value="Ubiquitin-like"/>
    <property type="match status" value="1"/>
</dbReference>
<dbReference type="KEGG" id="apln:108736191"/>
<dbReference type="Gene3D" id="3.10.20.90">
    <property type="entry name" value="Phosphatidylinositol 3-kinase Catalytic Subunit, Chain A, domain 1"/>
    <property type="match status" value="1"/>
</dbReference>
<accession>A0A1W4WU52</accession>
<dbReference type="RefSeq" id="XP_018324026.1">
    <property type="nucleotide sequence ID" value="XM_018468524.2"/>
</dbReference>
<dbReference type="OrthoDB" id="49605at2759"/>
<dbReference type="GeneID" id="108736191"/>
<feature type="compositionally biased region" description="Basic and acidic residues" evidence="1">
    <location>
        <begin position="41"/>
        <end position="60"/>
    </location>
</feature>
<dbReference type="CDD" id="cd16119">
    <property type="entry name" value="UBX_UBXN6"/>
    <property type="match status" value="1"/>
</dbReference>
<dbReference type="InterPro" id="IPR001012">
    <property type="entry name" value="UBX_dom"/>
</dbReference>
<dbReference type="AlphaFoldDB" id="A0A1W4WU52"/>
<dbReference type="InterPro" id="IPR036339">
    <property type="entry name" value="PUB-like_dom_sf"/>
</dbReference>
<organism evidence="3 4">
    <name type="scientific">Agrilus planipennis</name>
    <name type="common">Emerald ash borer</name>
    <name type="synonym">Agrilus marcopoli</name>
    <dbReference type="NCBI Taxonomy" id="224129"/>
    <lineage>
        <taxon>Eukaryota</taxon>
        <taxon>Metazoa</taxon>
        <taxon>Ecdysozoa</taxon>
        <taxon>Arthropoda</taxon>
        <taxon>Hexapoda</taxon>
        <taxon>Insecta</taxon>
        <taxon>Pterygota</taxon>
        <taxon>Neoptera</taxon>
        <taxon>Endopterygota</taxon>
        <taxon>Coleoptera</taxon>
        <taxon>Polyphaga</taxon>
        <taxon>Elateriformia</taxon>
        <taxon>Buprestoidea</taxon>
        <taxon>Buprestidae</taxon>
        <taxon>Agrilinae</taxon>
        <taxon>Agrilus</taxon>
    </lineage>
</organism>
<evidence type="ECO:0000313" key="3">
    <source>
        <dbReference type="Proteomes" id="UP000192223"/>
    </source>
</evidence>
<feature type="region of interest" description="Disordered" evidence="1">
    <location>
        <begin position="21"/>
        <end position="78"/>
    </location>
</feature>
<dbReference type="CDD" id="cd10460">
    <property type="entry name" value="PUB_UBXD1"/>
    <property type="match status" value="1"/>
</dbReference>
<protein>
    <submittedName>
        <fullName evidence="4">UBX domain-containing protein 6 isoform X1</fullName>
    </submittedName>
</protein>
<dbReference type="Pfam" id="PF00789">
    <property type="entry name" value="UBX"/>
    <property type="match status" value="1"/>
</dbReference>
<dbReference type="PROSITE" id="PS50033">
    <property type="entry name" value="UBX"/>
    <property type="match status" value="1"/>
</dbReference>
<evidence type="ECO:0000259" key="2">
    <source>
        <dbReference type="PROSITE" id="PS50033"/>
    </source>
</evidence>
<dbReference type="InParanoid" id="A0A1W4WU52"/>